<dbReference type="EMBL" id="LR593886">
    <property type="protein sequence ID" value="VTR98942.1"/>
    <property type="molecule type" value="Genomic_DNA"/>
</dbReference>
<dbReference type="SUPFAM" id="SSF51735">
    <property type="entry name" value="NAD(P)-binding Rossmann-fold domains"/>
    <property type="match status" value="1"/>
</dbReference>
<dbReference type="Pfam" id="PF13561">
    <property type="entry name" value="adh_short_C2"/>
    <property type="match status" value="1"/>
</dbReference>
<dbReference type="Proteomes" id="UP000464178">
    <property type="component" value="Chromosome"/>
</dbReference>
<name>A0A6P2DGH5_9BACT</name>
<dbReference type="InterPro" id="IPR036291">
    <property type="entry name" value="NAD(P)-bd_dom_sf"/>
</dbReference>
<dbReference type="KEGG" id="gms:SOIL9_01060"/>
<evidence type="ECO:0000313" key="1">
    <source>
        <dbReference type="EMBL" id="VTR98942.1"/>
    </source>
</evidence>
<dbReference type="Gene3D" id="3.40.50.720">
    <property type="entry name" value="NAD(P)-binding Rossmann-like Domain"/>
    <property type="match status" value="2"/>
</dbReference>
<dbReference type="InterPro" id="IPR051468">
    <property type="entry name" value="Fungal_SecMetab_SDRs"/>
</dbReference>
<dbReference type="PANTHER" id="PTHR43544:SF2">
    <property type="entry name" value="OXIDOREDUCTASE"/>
    <property type="match status" value="1"/>
</dbReference>
<reference evidence="1 2" key="1">
    <citation type="submission" date="2019-05" db="EMBL/GenBank/DDBJ databases">
        <authorList>
            <consortium name="Science for Life Laboratories"/>
        </authorList>
    </citation>
    <scope>NUCLEOTIDE SEQUENCE [LARGE SCALE GENOMIC DNA]</scope>
    <source>
        <strain evidence="1">Soil9</strain>
    </source>
</reference>
<proteinExistence type="predicted"/>
<dbReference type="InterPro" id="IPR002347">
    <property type="entry name" value="SDR_fam"/>
</dbReference>
<evidence type="ECO:0000313" key="2">
    <source>
        <dbReference type="Proteomes" id="UP000464178"/>
    </source>
</evidence>
<keyword evidence="2" id="KW-1185">Reference proteome</keyword>
<gene>
    <name evidence="1" type="ORF">SOIL9_01060</name>
</gene>
<organism evidence="1 2">
    <name type="scientific">Gemmata massiliana</name>
    <dbReference type="NCBI Taxonomy" id="1210884"/>
    <lineage>
        <taxon>Bacteria</taxon>
        <taxon>Pseudomonadati</taxon>
        <taxon>Planctomycetota</taxon>
        <taxon>Planctomycetia</taxon>
        <taxon>Gemmatales</taxon>
        <taxon>Gemmataceae</taxon>
        <taxon>Gemmata</taxon>
    </lineage>
</organism>
<dbReference type="GO" id="GO:0016491">
    <property type="term" value="F:oxidoreductase activity"/>
    <property type="evidence" value="ECO:0007669"/>
    <property type="project" value="TreeGrafter"/>
</dbReference>
<sequence length="464" mass="50415">MSDASVMPDPQQLKAARDTLHALTRAPGSWPSNDPILAELVRLASRVVQRDRKQQRATARRRDADVRDQSGIRAGDVPAVLPKLARGVTCYVCKAQFEQPHHFYDSLCPACAELNFAKRNQTADLRGRTALVTGGRIKAGYHTVLKLLRAGADVVATTRFPKDAARRFATEPDAEEWAGRLRFVGLDLRALAVVERFATSLAQQVGRLDIFVANAAQTVRRPPAYYHTLVAGEREPRASLSTLAREMLTPVADSDALLPALDATPPNANWHAELALLPFVAGDEVIEAFPQGQLAPDGEPLDLRAENSWGLAHEDVSTVELVEVHAVNCLAPFLLLRALRPLFRAGPPRDRFAVMVSAVEGQFASEKNGRHPHTNMAKAGLNMMVRTSAPEFVADRVFLTAVDPGWFSVQSAVPAAEQFAATGGRIPLDATDAAARILDPVFTGIGGGQPASGVLFKDYRRVPW</sequence>
<dbReference type="RefSeq" id="WP_162671743.1">
    <property type="nucleotide sequence ID" value="NZ_LR593886.1"/>
</dbReference>
<dbReference type="PANTHER" id="PTHR43544">
    <property type="entry name" value="SHORT-CHAIN DEHYDROGENASE/REDUCTASE"/>
    <property type="match status" value="1"/>
</dbReference>
<dbReference type="Pfam" id="PF00106">
    <property type="entry name" value="adh_short"/>
    <property type="match status" value="1"/>
</dbReference>
<dbReference type="GO" id="GO:0005737">
    <property type="term" value="C:cytoplasm"/>
    <property type="evidence" value="ECO:0007669"/>
    <property type="project" value="TreeGrafter"/>
</dbReference>
<protein>
    <submittedName>
        <fullName evidence="1">Uncharacterized protein</fullName>
    </submittedName>
</protein>
<dbReference type="AlphaFoldDB" id="A0A6P2DGH5"/>
<accession>A0A6P2DGH5</accession>